<evidence type="ECO:0000256" key="7">
    <source>
        <dbReference type="ARBA" id="ARBA00023128"/>
    </source>
</evidence>
<dbReference type="SUPFAM" id="SSF103506">
    <property type="entry name" value="Mitochondrial carrier"/>
    <property type="match status" value="1"/>
</dbReference>
<organism evidence="12 13">
    <name type="scientific">Seminavis robusta</name>
    <dbReference type="NCBI Taxonomy" id="568900"/>
    <lineage>
        <taxon>Eukaryota</taxon>
        <taxon>Sar</taxon>
        <taxon>Stramenopiles</taxon>
        <taxon>Ochrophyta</taxon>
        <taxon>Bacillariophyta</taxon>
        <taxon>Bacillariophyceae</taxon>
        <taxon>Bacillariophycidae</taxon>
        <taxon>Naviculales</taxon>
        <taxon>Naviculaceae</taxon>
        <taxon>Seminavis</taxon>
    </lineage>
</organism>
<evidence type="ECO:0000256" key="10">
    <source>
        <dbReference type="RuleBase" id="RU000488"/>
    </source>
</evidence>
<evidence type="ECO:0000256" key="1">
    <source>
        <dbReference type="ARBA" id="ARBA00004225"/>
    </source>
</evidence>
<feature type="repeat" description="Solcar" evidence="9">
    <location>
        <begin position="6"/>
        <end position="89"/>
    </location>
</feature>
<feature type="region of interest" description="Disordered" evidence="11">
    <location>
        <begin position="191"/>
        <end position="221"/>
    </location>
</feature>
<dbReference type="InterPro" id="IPR018108">
    <property type="entry name" value="MCP_transmembrane"/>
</dbReference>
<dbReference type="Gene3D" id="1.50.40.10">
    <property type="entry name" value="Mitochondrial carrier domain"/>
    <property type="match status" value="1"/>
</dbReference>
<proteinExistence type="inferred from homology"/>
<reference evidence="12" key="1">
    <citation type="submission" date="2020-06" db="EMBL/GenBank/DDBJ databases">
        <authorList>
            <consortium name="Plant Systems Biology data submission"/>
        </authorList>
    </citation>
    <scope>NUCLEOTIDE SEQUENCE</scope>
    <source>
        <strain evidence="12">D6</strain>
    </source>
</reference>
<evidence type="ECO:0000313" key="13">
    <source>
        <dbReference type="Proteomes" id="UP001153069"/>
    </source>
</evidence>
<keyword evidence="4 9" id="KW-0812">Transmembrane</keyword>
<evidence type="ECO:0000256" key="6">
    <source>
        <dbReference type="ARBA" id="ARBA00022989"/>
    </source>
</evidence>
<evidence type="ECO:0000256" key="5">
    <source>
        <dbReference type="ARBA" id="ARBA00022737"/>
    </source>
</evidence>
<comment type="similarity">
    <text evidence="2 10">Belongs to the mitochondrial carrier (TC 2.A.29) family.</text>
</comment>
<dbReference type="GO" id="GO:0022857">
    <property type="term" value="F:transmembrane transporter activity"/>
    <property type="evidence" value="ECO:0007669"/>
    <property type="project" value="TreeGrafter"/>
</dbReference>
<evidence type="ECO:0000256" key="11">
    <source>
        <dbReference type="SAM" id="MobiDB-lite"/>
    </source>
</evidence>
<keyword evidence="13" id="KW-1185">Reference proteome</keyword>
<evidence type="ECO:0000256" key="2">
    <source>
        <dbReference type="ARBA" id="ARBA00006375"/>
    </source>
</evidence>
<feature type="compositionally biased region" description="Polar residues" evidence="11">
    <location>
        <begin position="191"/>
        <end position="213"/>
    </location>
</feature>
<comment type="subcellular location">
    <subcellularLocation>
        <location evidence="1">Mitochondrion membrane</location>
        <topology evidence="1">Multi-pass membrane protein</topology>
    </subcellularLocation>
</comment>
<keyword evidence="5" id="KW-0677">Repeat</keyword>
<dbReference type="InterPro" id="IPR023395">
    <property type="entry name" value="MCP_dom_sf"/>
</dbReference>
<dbReference type="Pfam" id="PF00153">
    <property type="entry name" value="Mito_carr"/>
    <property type="match status" value="2"/>
</dbReference>
<dbReference type="InterPro" id="IPR050567">
    <property type="entry name" value="Mitochondrial_Carrier"/>
</dbReference>
<dbReference type="PROSITE" id="PS50920">
    <property type="entry name" value="SOLCAR"/>
    <property type="match status" value="2"/>
</dbReference>
<sequence>MTKGKSFFAEEAVGGLSAGVVGTVIGFPLDTIKTRMQTASGGHTITSMARSIVQKEGIFALYRGLVPPLLSLSALNTINFTSYSYFRQNVFEASNGWDIRNGLSGILIGPLASAISTVENVIKTQMQVDNVRSKQFQGSLHCMRTLVQLHGPQIIYTGHMVNTTREGVFLGTYFFVYEGFREMLFRTANSNTDNHQGSTNTTTTHKVNPSKLNTGRDPCKL</sequence>
<dbReference type="PANTHER" id="PTHR45624">
    <property type="entry name" value="MITOCHONDRIAL BASIC AMINO ACIDS TRANSPORTER-RELATED"/>
    <property type="match status" value="1"/>
</dbReference>
<dbReference type="OrthoDB" id="409586at2759"/>
<keyword evidence="7" id="KW-0496">Mitochondrion</keyword>
<keyword evidence="8 9" id="KW-0472">Membrane</keyword>
<dbReference type="AlphaFoldDB" id="A0A9N8E094"/>
<accession>A0A9N8E094</accession>
<feature type="repeat" description="Solcar" evidence="9">
    <location>
        <begin position="96"/>
        <end position="183"/>
    </location>
</feature>
<keyword evidence="6" id="KW-1133">Transmembrane helix</keyword>
<evidence type="ECO:0000313" key="12">
    <source>
        <dbReference type="EMBL" id="CAB9510121.1"/>
    </source>
</evidence>
<protein>
    <submittedName>
        <fullName evidence="12">Mitochondrial basic amino acids transporter</fullName>
    </submittedName>
</protein>
<dbReference type="PANTHER" id="PTHR45624:SF10">
    <property type="entry name" value="SLC (SOLUTE CARRIER) HOMOLOG"/>
    <property type="match status" value="1"/>
</dbReference>
<comment type="caution">
    <text evidence="12">The sequence shown here is derived from an EMBL/GenBank/DDBJ whole genome shotgun (WGS) entry which is preliminary data.</text>
</comment>
<evidence type="ECO:0000256" key="9">
    <source>
        <dbReference type="PROSITE-ProRule" id="PRU00282"/>
    </source>
</evidence>
<keyword evidence="3 10" id="KW-0813">Transport</keyword>
<dbReference type="Proteomes" id="UP001153069">
    <property type="component" value="Unassembled WGS sequence"/>
</dbReference>
<evidence type="ECO:0000256" key="8">
    <source>
        <dbReference type="ARBA" id="ARBA00023136"/>
    </source>
</evidence>
<dbReference type="GO" id="GO:0031966">
    <property type="term" value="C:mitochondrial membrane"/>
    <property type="evidence" value="ECO:0007669"/>
    <property type="project" value="UniProtKB-SubCell"/>
</dbReference>
<evidence type="ECO:0000256" key="3">
    <source>
        <dbReference type="ARBA" id="ARBA00022448"/>
    </source>
</evidence>
<gene>
    <name evidence="12" type="ORF">SEMRO_421_G139490.1</name>
</gene>
<name>A0A9N8E094_9STRA</name>
<evidence type="ECO:0000256" key="4">
    <source>
        <dbReference type="ARBA" id="ARBA00022692"/>
    </source>
</evidence>
<dbReference type="EMBL" id="CAICTM010000420">
    <property type="protein sequence ID" value="CAB9510121.1"/>
    <property type="molecule type" value="Genomic_DNA"/>
</dbReference>